<comment type="caution">
    <text evidence="1">The sequence shown here is derived from an EMBL/GenBank/DDBJ whole genome shotgun (WGS) entry which is preliminary data.</text>
</comment>
<reference evidence="1 2" key="1">
    <citation type="journal article" date="2016" name="Nat. Commun.">
        <title>Thousands of microbial genomes shed light on interconnected biogeochemical processes in an aquifer system.</title>
        <authorList>
            <person name="Anantharaman K."/>
            <person name="Brown C.T."/>
            <person name="Hug L.A."/>
            <person name="Sharon I."/>
            <person name="Castelle C.J."/>
            <person name="Probst A.J."/>
            <person name="Thomas B.C."/>
            <person name="Singh A."/>
            <person name="Wilkins M.J."/>
            <person name="Karaoz U."/>
            <person name="Brodie E.L."/>
            <person name="Williams K.H."/>
            <person name="Hubbard S.S."/>
            <person name="Banfield J.F."/>
        </authorList>
    </citation>
    <scope>NUCLEOTIDE SEQUENCE [LARGE SCALE GENOMIC DNA]</scope>
</reference>
<protein>
    <submittedName>
        <fullName evidence="1">Uncharacterized protein</fullName>
    </submittedName>
</protein>
<dbReference type="AlphaFoldDB" id="A0A1G2DZT7"/>
<evidence type="ECO:0000313" key="1">
    <source>
        <dbReference type="EMBL" id="OGZ19047.1"/>
    </source>
</evidence>
<proteinExistence type="predicted"/>
<evidence type="ECO:0000313" key="2">
    <source>
        <dbReference type="Proteomes" id="UP000178106"/>
    </source>
</evidence>
<gene>
    <name evidence="1" type="ORF">A2494_02770</name>
</gene>
<accession>A0A1G2DZT7</accession>
<name>A0A1G2DZT7_9BACT</name>
<dbReference type="EMBL" id="MHLU01000074">
    <property type="protein sequence ID" value="OGZ19047.1"/>
    <property type="molecule type" value="Genomic_DNA"/>
</dbReference>
<organism evidence="1 2">
    <name type="scientific">Candidatus Lloydbacteria bacterium RIFOXYC12_FULL_46_25</name>
    <dbReference type="NCBI Taxonomy" id="1798670"/>
    <lineage>
        <taxon>Bacteria</taxon>
        <taxon>Candidatus Lloydiibacteriota</taxon>
    </lineage>
</organism>
<dbReference type="Proteomes" id="UP000178106">
    <property type="component" value="Unassembled WGS sequence"/>
</dbReference>
<sequence>MTEGVPTNEERMSMHEEIPSTPEGLHSYIVEELGDTELARRVAERPDLTREYVLGDGLPGLPFFKMTEEVGRINEKLGKSLLRVAVENERLLDTPIDRVVGNGFSDAEKEDYLFYKQFETTKNAASPYAHERGRTPFENEAIHYADQKIDELRQSFGLEPFPIIPPQVHVFPTAELSHGEMGKTDIYKGEIRLAESEEGAGRLNLIIHESLHLKSYAAVQVDQNDTGEIGVRSYRLGLSVNSRDVDKDEVYLNGLNEAVTEELANRMLFSIPDDHPVFGGVVRAHKERIAVMIKEHPDHFDELRRPTWITSFRENQVEMEKARHSYTKERQVMFRLFNAIYTANPERFSGKTKEEAEEEMFEMLAKGAFTGNILPFGRLFNETFGRGTFREFGHLQTNKEQEEFLRKL</sequence>